<dbReference type="GO" id="GO:0010890">
    <property type="term" value="P:positive regulation of triglyceride storage"/>
    <property type="evidence" value="ECO:0007669"/>
    <property type="project" value="TreeGrafter"/>
</dbReference>
<comment type="similarity">
    <text evidence="2">Belongs to the perilipin family.</text>
</comment>
<evidence type="ECO:0000256" key="1">
    <source>
        <dbReference type="ARBA" id="ARBA00004502"/>
    </source>
</evidence>
<dbReference type="PANTHER" id="PTHR14024">
    <property type="entry name" value="PERILIPIN"/>
    <property type="match status" value="1"/>
</dbReference>
<dbReference type="Proteomes" id="UP000821866">
    <property type="component" value="Chromosome 1"/>
</dbReference>
<dbReference type="InterPro" id="IPR004279">
    <property type="entry name" value="Perilipin"/>
</dbReference>
<dbReference type="GO" id="GO:0005829">
    <property type="term" value="C:cytosol"/>
    <property type="evidence" value="ECO:0007669"/>
    <property type="project" value="TreeGrafter"/>
</dbReference>
<name>A0A9J6F2T5_RHIMP</name>
<evidence type="ECO:0000256" key="4">
    <source>
        <dbReference type="SAM" id="MobiDB-lite"/>
    </source>
</evidence>
<evidence type="ECO:0000313" key="6">
    <source>
        <dbReference type="Proteomes" id="UP000821866"/>
    </source>
</evidence>
<comment type="caution">
    <text evidence="5">The sequence shown here is derived from an EMBL/GenBank/DDBJ whole genome shotgun (WGS) entry which is preliminary data.</text>
</comment>
<organism evidence="5 6">
    <name type="scientific">Rhipicephalus microplus</name>
    <name type="common">Cattle tick</name>
    <name type="synonym">Boophilus microplus</name>
    <dbReference type="NCBI Taxonomy" id="6941"/>
    <lineage>
        <taxon>Eukaryota</taxon>
        <taxon>Metazoa</taxon>
        <taxon>Ecdysozoa</taxon>
        <taxon>Arthropoda</taxon>
        <taxon>Chelicerata</taxon>
        <taxon>Arachnida</taxon>
        <taxon>Acari</taxon>
        <taxon>Parasitiformes</taxon>
        <taxon>Ixodida</taxon>
        <taxon>Ixodoidea</taxon>
        <taxon>Ixodidae</taxon>
        <taxon>Rhipicephalinae</taxon>
        <taxon>Rhipicephalus</taxon>
        <taxon>Boophilus</taxon>
    </lineage>
</organism>
<reference evidence="5" key="2">
    <citation type="submission" date="2021-09" db="EMBL/GenBank/DDBJ databases">
        <authorList>
            <person name="Jia N."/>
            <person name="Wang J."/>
            <person name="Shi W."/>
            <person name="Du L."/>
            <person name="Sun Y."/>
            <person name="Zhan W."/>
            <person name="Jiang J."/>
            <person name="Wang Q."/>
            <person name="Zhang B."/>
            <person name="Ji P."/>
            <person name="Sakyi L.B."/>
            <person name="Cui X."/>
            <person name="Yuan T."/>
            <person name="Jiang B."/>
            <person name="Yang W."/>
            <person name="Lam T.T.-Y."/>
            <person name="Chang Q."/>
            <person name="Ding S."/>
            <person name="Wang X."/>
            <person name="Zhu J."/>
            <person name="Ruan X."/>
            <person name="Zhao L."/>
            <person name="Wei J."/>
            <person name="Que T."/>
            <person name="Du C."/>
            <person name="Cheng J."/>
            <person name="Dai P."/>
            <person name="Han X."/>
            <person name="Huang E."/>
            <person name="Gao Y."/>
            <person name="Liu J."/>
            <person name="Shao H."/>
            <person name="Ye R."/>
            <person name="Li L."/>
            <person name="Wei W."/>
            <person name="Wang X."/>
            <person name="Wang C."/>
            <person name="Huo Q."/>
            <person name="Li W."/>
            <person name="Guo W."/>
            <person name="Chen H."/>
            <person name="Chen S."/>
            <person name="Zhou L."/>
            <person name="Zhou L."/>
            <person name="Ni X."/>
            <person name="Tian J."/>
            <person name="Zhou Y."/>
            <person name="Sheng Y."/>
            <person name="Liu T."/>
            <person name="Pan Y."/>
            <person name="Xia L."/>
            <person name="Li J."/>
            <person name="Zhao F."/>
            <person name="Cao W."/>
        </authorList>
    </citation>
    <scope>NUCLEOTIDE SEQUENCE</scope>
    <source>
        <strain evidence="5">Rmic-2018</strain>
        <tissue evidence="5">Larvae</tissue>
    </source>
</reference>
<dbReference type="AlphaFoldDB" id="A0A9J6F2T5"/>
<sequence length="384" mass="42196">MPETTSQPVIRSHFVSRVTSLPVVSTALDTAKQSYNQVKDSSGLLGYTLSTAEKSAAYAVGHSLPLLEKFARPINYVDSLACKGLDRIEQSYPAVKQNSPQDIIKDATSFGLKKYVDARDYGVSLASQAVHAVSHPRETLTNAYQVWSQQAREQGVSALAAAEDSLDKELASLGVSVKKSHYEPKGEVVHRVASVVQKSRQCLTLSVMQQYDLFQQRASQIATQLLEALGLLSKMKDGLLDGNKSFKDILDDLHSDAAWLKALLNDPHPEIIKTLPGKALIMSQNAVHQAVAVVAEHSMLVRSIQETYVRISPELYKRLAPIGHLANESVARAYDRLSHLTESLRQTIQALLSHIPALPFPQKTVEKEEDSEGDDEDSLTDSEN</sequence>
<feature type="compositionally biased region" description="Acidic residues" evidence="4">
    <location>
        <begin position="367"/>
        <end position="384"/>
    </location>
</feature>
<dbReference type="OMA" id="HPEANWI"/>
<dbReference type="GO" id="GO:0019915">
    <property type="term" value="P:lipid storage"/>
    <property type="evidence" value="ECO:0007669"/>
    <property type="project" value="TreeGrafter"/>
</dbReference>
<keyword evidence="3" id="KW-0551">Lipid droplet</keyword>
<dbReference type="VEuPathDB" id="VectorBase:LOC119159399"/>
<accession>A0A9J6F2T5</accession>
<evidence type="ECO:0000256" key="2">
    <source>
        <dbReference type="ARBA" id="ARBA00006311"/>
    </source>
</evidence>
<evidence type="ECO:0000256" key="3">
    <source>
        <dbReference type="ARBA" id="ARBA00022677"/>
    </source>
</evidence>
<evidence type="ECO:0000313" key="5">
    <source>
        <dbReference type="EMBL" id="KAH8040416.1"/>
    </source>
</evidence>
<dbReference type="PANTHER" id="PTHR14024:SF49">
    <property type="entry name" value="LIPID STORAGE DROPLETS SURFACE-BINDING PROTEIN 1"/>
    <property type="match status" value="1"/>
</dbReference>
<keyword evidence="6" id="KW-1185">Reference proteome</keyword>
<dbReference type="OrthoDB" id="376826at2759"/>
<proteinExistence type="inferred from homology"/>
<evidence type="ECO:0008006" key="7">
    <source>
        <dbReference type="Google" id="ProtNLM"/>
    </source>
</evidence>
<dbReference type="EMBL" id="JABSTU010000001">
    <property type="protein sequence ID" value="KAH8040416.1"/>
    <property type="molecule type" value="Genomic_DNA"/>
</dbReference>
<feature type="region of interest" description="Disordered" evidence="4">
    <location>
        <begin position="361"/>
        <end position="384"/>
    </location>
</feature>
<reference evidence="5" key="1">
    <citation type="journal article" date="2020" name="Cell">
        <title>Large-Scale Comparative Analyses of Tick Genomes Elucidate Their Genetic Diversity and Vector Capacities.</title>
        <authorList>
            <consortium name="Tick Genome and Microbiome Consortium (TIGMIC)"/>
            <person name="Jia N."/>
            <person name="Wang J."/>
            <person name="Shi W."/>
            <person name="Du L."/>
            <person name="Sun Y."/>
            <person name="Zhan W."/>
            <person name="Jiang J.F."/>
            <person name="Wang Q."/>
            <person name="Zhang B."/>
            <person name="Ji P."/>
            <person name="Bell-Sakyi L."/>
            <person name="Cui X.M."/>
            <person name="Yuan T.T."/>
            <person name="Jiang B.G."/>
            <person name="Yang W.F."/>
            <person name="Lam T.T."/>
            <person name="Chang Q.C."/>
            <person name="Ding S.J."/>
            <person name="Wang X.J."/>
            <person name="Zhu J.G."/>
            <person name="Ruan X.D."/>
            <person name="Zhao L."/>
            <person name="Wei J.T."/>
            <person name="Ye R.Z."/>
            <person name="Que T.C."/>
            <person name="Du C.H."/>
            <person name="Zhou Y.H."/>
            <person name="Cheng J.X."/>
            <person name="Dai P.F."/>
            <person name="Guo W.B."/>
            <person name="Han X.H."/>
            <person name="Huang E.J."/>
            <person name="Li L.F."/>
            <person name="Wei W."/>
            <person name="Gao Y.C."/>
            <person name="Liu J.Z."/>
            <person name="Shao H.Z."/>
            <person name="Wang X."/>
            <person name="Wang C.C."/>
            <person name="Yang T.C."/>
            <person name="Huo Q.B."/>
            <person name="Li W."/>
            <person name="Chen H.Y."/>
            <person name="Chen S.E."/>
            <person name="Zhou L.G."/>
            <person name="Ni X.B."/>
            <person name="Tian J.H."/>
            <person name="Sheng Y."/>
            <person name="Liu T."/>
            <person name="Pan Y.S."/>
            <person name="Xia L.Y."/>
            <person name="Li J."/>
            <person name="Zhao F."/>
            <person name="Cao W.C."/>
        </authorList>
    </citation>
    <scope>NUCLEOTIDE SEQUENCE</scope>
    <source>
        <strain evidence="5">Rmic-2018</strain>
    </source>
</reference>
<comment type="subcellular location">
    <subcellularLocation>
        <location evidence="1">Lipid droplet</location>
    </subcellularLocation>
</comment>
<dbReference type="Pfam" id="PF03036">
    <property type="entry name" value="Perilipin"/>
    <property type="match status" value="1"/>
</dbReference>
<dbReference type="GO" id="GO:0005811">
    <property type="term" value="C:lipid droplet"/>
    <property type="evidence" value="ECO:0007669"/>
    <property type="project" value="UniProtKB-SubCell"/>
</dbReference>
<protein>
    <recommendedName>
        <fullName evidence="7">Perilipin</fullName>
    </recommendedName>
</protein>
<gene>
    <name evidence="5" type="ORF">HPB51_010196</name>
</gene>